<proteinExistence type="predicted"/>
<feature type="region of interest" description="Disordered" evidence="1">
    <location>
        <begin position="230"/>
        <end position="358"/>
    </location>
</feature>
<feature type="region of interest" description="Disordered" evidence="1">
    <location>
        <begin position="2181"/>
        <end position="2221"/>
    </location>
</feature>
<feature type="compositionally biased region" description="Gly residues" evidence="1">
    <location>
        <begin position="1388"/>
        <end position="1401"/>
    </location>
</feature>
<feature type="compositionally biased region" description="Low complexity" evidence="1">
    <location>
        <begin position="846"/>
        <end position="900"/>
    </location>
</feature>
<dbReference type="OrthoDB" id="2480932at2"/>
<feature type="compositionally biased region" description="Polar residues" evidence="1">
    <location>
        <begin position="264"/>
        <end position="274"/>
    </location>
</feature>
<protein>
    <submittedName>
        <fullName evidence="2">Uncharacterized protein</fullName>
    </submittedName>
</protein>
<evidence type="ECO:0000313" key="2">
    <source>
        <dbReference type="EMBL" id="TFE83530.1"/>
    </source>
</evidence>
<feature type="region of interest" description="Disordered" evidence="1">
    <location>
        <begin position="143"/>
        <end position="184"/>
    </location>
</feature>
<name>A0A4Y8PRJ5_9BACL</name>
<feature type="region of interest" description="Disordered" evidence="1">
    <location>
        <begin position="1271"/>
        <end position="1355"/>
    </location>
</feature>
<organism evidence="2 3">
    <name type="scientific">Paenibacillus athensensis</name>
    <dbReference type="NCBI Taxonomy" id="1967502"/>
    <lineage>
        <taxon>Bacteria</taxon>
        <taxon>Bacillati</taxon>
        <taxon>Bacillota</taxon>
        <taxon>Bacilli</taxon>
        <taxon>Bacillales</taxon>
        <taxon>Paenibacillaceae</taxon>
        <taxon>Paenibacillus</taxon>
    </lineage>
</organism>
<sequence length="2481" mass="250644">MKTRQPYIPRIRRFQGTVKEVKTTFRAEGQSAHDASLFASGIMGKYGFWRHPYLGVLSLIFRKLGVDDQEGMAMLEHPRSREVIVRLQTQLQSLQHADNAHLSTSRETRYRLEQWIKHYGHVLPQAAMAPAGPTASATNVAIGRPVTNPQQGDRAAVATPMELTKRKPATSAEAEKQASEQATLKSEISELRRKISEDIQRIRQAQQEGLIGEPNRQAATGADQLQTFGEAGASSHEAAARTQQVEPGLEAQASVQRQAAGEPDSQNASASRTADPSDRHNEDAAQREDEAFYTNEGYEPSNDSSISSATELSDTTNTTVSSRPEQDEGVVQAGPATGRVTDAQIQPASDQPSWKTAPAVRATGTIVWPGSPESSAAAQTGSVEPTLGFPWMRAVERIFRKQHTDESTAWETPDFGKSWIYSKIENYAGLPIVQRASAQLAAALAMPAGAASSSAGSREAIRFDHSPFSSTSFFTPIYRKASGDSLEESQAATARGFLKAAGDRAEAERVQAVAELGRARAEAAASRRTMREGSAAGEMAAASAAASPAFRNSNDVGGVSLEQGTAALHGAIVRRYAVGRSGQASVADYVTELQQSGRAASAGLRRPDAGWTASGLLFRKERSVERAPGEQGAAGLLEQAQAYLHNRLIRRQMLAEHAQPAWSPELPEPAQAGSRSFAAKLGEGPFAGAVDPVTLLIMRRAARAAAAEESGAAARVGRADAGSLIYRQALETGEADAAQPPNGAIRSQEVAPSVLDTARRQDVAPGFPIAASEGGPDRKPGIAGLVQQATQLSGDSSRQLHRSLSDIRVSQLTNREIRKIAEASLQLRRQDAAARERADAVTRNNVSAVSSVLSPVSRPEPITPAAAGASTSAGVSAVSPTPAATAGSATNASAAGHAVAPGPATNIASPEPKGGVSAADRASSVVPPEAPSPTGGIGETGAVSPQPASPDAMSPPPVRADQLQAGQASSRGSASANEPPATGGASGTGAEPSGVSGPAATGPSPGSLSPSPVQRGSVSAEGDEALAETERSALTGGTEDSGLVRRSLQAETSAAPQSANASFVESPQTFENEGRDEDGVAVGRSEDVRPSQMSSPASEQAPLLESEQTGLDADGNDAAGVGSDRLPTVGGLTGADLPQADQAAAWLADEESGQTPEAVDGFPRSAAVRAYWRSAAFAAVPLIARRAPRFSELPDDAAPVRRTAADPATSAGAASAPAGPAGISPASSSTAATPDGVAGAAAGRSTGAAGASGAETANPLVNGALPNASAVQGAPAAQPGNGNGASGNAAVEHRAASTDPVVTESSAADGRGGATIESDKMSASGSIGTPPSGASPQADSGGAAAIPGQAGAADRPEISSFAAETVGGAGLLSAETVRQASPESTVGGLAGGPEAGIGETGPAGAAAGGSTNAGVAAASGAAAAVLTSGAGAALTDAIQRRASALQGADLPDGLSIDPETGEVFASFAGSKQGLRGVQRSVWPQAMQLARQLARRWGHTREMRRVAPAAMEFARSQRELAAEQAPGATTAAAMTAPRSGATSGNSGTPPASSAARTADGAASVVGNSGAAGVAASAVGGTTAGVSGAATAGAGTAAGTAAITAGAVLAGTTAANEARGGLAIAGATPALLRVVRPSPMRLAQLAAQPQGVREANAPIFVSPTLLYRRERQAAAEPGGMQAGAGKAPLNRSWLMTDDPAPMGASAERLQRSAERRNEAAAQRSVNVQRAAADTTATVVSAGATEQPAAADRLSVAQADLASLERARSKDWLTDVPDDEISDSGSMYRSFNISKLAGLTAEAAAAAVTIMRNSLLTAASQRGMPAAMAAAAHVLLHSAGLSAGIGMPGFTGSAAAAAVEPQSWWRQVDLSYAQASTDEAWSGWMQESELGKALRAALAKRNESAQPQSPATSGGAGGSTDVRNSAGAAAGSMLEASGAFAPASGGGAAARGAAGAFAAEKRLGETSALSGTGGHVAQVLARQRRLPSRVYLDGLDIAEALAARINERAGTATDVRSGTASGTTGQEAVSSSLSGWSRDPVTRIWRRTLPETAAASVPNRGAIGSPVTAAAATEATGTTALSSVAPVAAEAGQPLEPASAEAAEPAAFTDVVMGRPVGSTPFEAGVPLVQRAWTPSAFGQPAYGTTGAGSSSAPATTAAAAGSLGTAPAPLRLTQRTGVAAEAAALAERAAQRSRPMTALRGPQQRSAPQRPGPGAAPGRAGGLRPQLTQRAEGALAISEAATARWAAASSMTRPAPAGAAPTGAASGGAAELTVARSGGDRNGFGPLPGAGGPVLGAPQAGAPALALQRRAVVDSDGYAPAAPGVYAAERSMRGAASAGAGWPQAPALGRHAGAGMTLLSAGAQGLPAPMAEPPRQMAAASLELLQATQLQHKQPAVYDDDDDHDVDTGLMQPLEMNWLRQVSADEPATIQTTPAEAPPPQVNMEQLRELVTQLPQFDVNKIADRVYREIEKKLKFERQRRGM</sequence>
<feature type="compositionally biased region" description="Low complexity" evidence="1">
    <location>
        <begin position="1271"/>
        <end position="1290"/>
    </location>
</feature>
<feature type="region of interest" description="Disordered" evidence="1">
    <location>
        <begin position="1198"/>
        <end position="1254"/>
    </location>
</feature>
<feature type="compositionally biased region" description="Polar residues" evidence="1">
    <location>
        <begin position="301"/>
        <end position="323"/>
    </location>
</feature>
<feature type="region of interest" description="Disordered" evidence="1">
    <location>
        <begin position="1894"/>
        <end position="1920"/>
    </location>
</feature>
<comment type="caution">
    <text evidence="2">The sequence shown here is derived from an EMBL/GenBank/DDBJ whole genome shotgun (WGS) entry which is preliminary data.</text>
</comment>
<feature type="region of interest" description="Disordered" evidence="1">
    <location>
        <begin position="2008"/>
        <end position="2031"/>
    </location>
</feature>
<feature type="compositionally biased region" description="Basic and acidic residues" evidence="1">
    <location>
        <begin position="275"/>
        <end position="290"/>
    </location>
</feature>
<feature type="region of interest" description="Disordered" evidence="1">
    <location>
        <begin position="1694"/>
        <end position="1726"/>
    </location>
</feature>
<feature type="region of interest" description="Disordered" evidence="1">
    <location>
        <begin position="1377"/>
        <end position="1408"/>
    </location>
</feature>
<dbReference type="Proteomes" id="UP000298246">
    <property type="component" value="Unassembled WGS sequence"/>
</dbReference>
<feature type="region of interest" description="Disordered" evidence="1">
    <location>
        <begin position="836"/>
        <end position="1136"/>
    </location>
</feature>
<feature type="compositionally biased region" description="Basic and acidic residues" evidence="1">
    <location>
        <begin position="1706"/>
        <end position="1716"/>
    </location>
</feature>
<feature type="compositionally biased region" description="Low complexity" evidence="1">
    <location>
        <begin position="1521"/>
        <end position="1535"/>
    </location>
</feature>
<feature type="compositionally biased region" description="Low complexity" evidence="1">
    <location>
        <begin position="1341"/>
        <end position="1353"/>
    </location>
</feature>
<keyword evidence="3" id="KW-1185">Reference proteome</keyword>
<feature type="compositionally biased region" description="Polar residues" evidence="1">
    <location>
        <begin position="1321"/>
        <end position="1338"/>
    </location>
</feature>
<evidence type="ECO:0000313" key="3">
    <source>
        <dbReference type="Proteomes" id="UP000298246"/>
    </source>
</evidence>
<gene>
    <name evidence="2" type="ORF">B5M42_22660</name>
</gene>
<feature type="compositionally biased region" description="Low complexity" evidence="1">
    <location>
        <begin position="2203"/>
        <end position="2221"/>
    </location>
</feature>
<feature type="compositionally biased region" description="Polar residues" evidence="1">
    <location>
        <begin position="343"/>
        <end position="354"/>
    </location>
</feature>
<feature type="compositionally biased region" description="Polar residues" evidence="1">
    <location>
        <begin position="1049"/>
        <end position="1071"/>
    </location>
</feature>
<feature type="region of interest" description="Disordered" evidence="1">
    <location>
        <begin position="1516"/>
        <end position="1554"/>
    </location>
</feature>
<feature type="compositionally biased region" description="Low complexity" evidence="1">
    <location>
        <begin position="964"/>
        <end position="1013"/>
    </location>
</feature>
<feature type="compositionally biased region" description="Polar residues" evidence="1">
    <location>
        <begin position="2011"/>
        <end position="2031"/>
    </location>
</feature>
<feature type="compositionally biased region" description="Low complexity" evidence="1">
    <location>
        <begin position="1205"/>
        <end position="1254"/>
    </location>
</feature>
<evidence type="ECO:0000256" key="1">
    <source>
        <dbReference type="SAM" id="MobiDB-lite"/>
    </source>
</evidence>
<reference evidence="2 3" key="1">
    <citation type="submission" date="2017-03" db="EMBL/GenBank/DDBJ databases">
        <title>Isolation of Levoglucosan Utilizing Bacteria.</title>
        <authorList>
            <person name="Arya A.S."/>
        </authorList>
    </citation>
    <scope>NUCLEOTIDE SEQUENCE [LARGE SCALE GENOMIC DNA]</scope>
    <source>
        <strain evidence="2 3">MEC069</strain>
    </source>
</reference>
<feature type="compositionally biased region" description="Polar residues" evidence="1">
    <location>
        <begin position="1539"/>
        <end position="1549"/>
    </location>
</feature>
<dbReference type="RefSeq" id="WP_134757077.1">
    <property type="nucleotide sequence ID" value="NZ_MYFO02000009.1"/>
</dbReference>
<accession>A0A4Y8PRJ5</accession>
<dbReference type="EMBL" id="MYFO01000047">
    <property type="protein sequence ID" value="TFE83530.1"/>
    <property type="molecule type" value="Genomic_DNA"/>
</dbReference>